<dbReference type="InterPro" id="IPR038396">
    <property type="entry name" value="SpoIIAA-like_sf"/>
</dbReference>
<sequence>MGEYHHGFSVSIERAGNERVLLSLRARGKLEHQDYETLVPMLESALAGMTHPKIDVLFDMRELEGWEIRAAWDDLKLGLKHGRQFDKVAMVGSKHWQEIAAKVGTWFIGGEARIFEQREEALAWLRESA</sequence>
<organism evidence="1 2">
    <name type="scientific">Microbulbifer pacificus</name>
    <dbReference type="NCBI Taxonomy" id="407164"/>
    <lineage>
        <taxon>Bacteria</taxon>
        <taxon>Pseudomonadati</taxon>
        <taxon>Pseudomonadota</taxon>
        <taxon>Gammaproteobacteria</taxon>
        <taxon>Cellvibrionales</taxon>
        <taxon>Microbulbiferaceae</taxon>
        <taxon>Microbulbifer</taxon>
    </lineage>
</organism>
<reference evidence="1 2" key="1">
    <citation type="submission" date="2023-10" db="EMBL/GenBank/DDBJ databases">
        <title>Description of Microbulbifer bruguierae sp. nov., isolated from the sediments of mangrove plant Bruguiera sexangula and comparative genomic analyses of the genus Microbulbifer.</title>
        <authorList>
            <person name="Long M."/>
        </authorList>
    </citation>
    <scope>NUCLEOTIDE SEQUENCE [LARGE SCALE GENOMIC DNA]</scope>
    <source>
        <strain evidence="1 2">SPO729</strain>
    </source>
</reference>
<dbReference type="InterPro" id="IPR021866">
    <property type="entry name" value="SpoIIAA-like"/>
</dbReference>
<dbReference type="InterPro" id="IPR036513">
    <property type="entry name" value="STAS_dom_sf"/>
</dbReference>
<dbReference type="AlphaFoldDB" id="A0AAU0MW25"/>
<name>A0AAU0MW25_9GAMM</name>
<dbReference type="Pfam" id="PF11964">
    <property type="entry name" value="SpoIIAA-like"/>
    <property type="match status" value="1"/>
</dbReference>
<evidence type="ECO:0000313" key="2">
    <source>
        <dbReference type="Proteomes" id="UP001302477"/>
    </source>
</evidence>
<dbReference type="RefSeq" id="WP_318952859.1">
    <property type="nucleotide sequence ID" value="NZ_CP137555.1"/>
</dbReference>
<dbReference type="Gene3D" id="3.40.50.10600">
    <property type="entry name" value="SpoIIaa-like domains"/>
    <property type="match status" value="1"/>
</dbReference>
<dbReference type="EMBL" id="CP137555">
    <property type="protein sequence ID" value="WOX04380.1"/>
    <property type="molecule type" value="Genomic_DNA"/>
</dbReference>
<dbReference type="Proteomes" id="UP001302477">
    <property type="component" value="Chromosome"/>
</dbReference>
<dbReference type="KEGG" id="mpaf:R5R33_11570"/>
<gene>
    <name evidence="1" type="ORF">R5R33_11570</name>
</gene>
<proteinExistence type="predicted"/>
<evidence type="ECO:0000313" key="1">
    <source>
        <dbReference type="EMBL" id="WOX04380.1"/>
    </source>
</evidence>
<protein>
    <submittedName>
        <fullName evidence="1">STAS/SEC14 domain-containing protein</fullName>
    </submittedName>
</protein>
<accession>A0AAU0MW25</accession>
<keyword evidence="2" id="KW-1185">Reference proteome</keyword>
<dbReference type="SUPFAM" id="SSF52091">
    <property type="entry name" value="SpoIIaa-like"/>
    <property type="match status" value="1"/>
</dbReference>